<feature type="transmembrane region" description="Helical" evidence="8">
    <location>
        <begin position="90"/>
        <end position="111"/>
    </location>
</feature>
<organism evidence="10 11">
    <name type="scientific">Ranatra chinensis</name>
    <dbReference type="NCBI Taxonomy" id="642074"/>
    <lineage>
        <taxon>Eukaryota</taxon>
        <taxon>Metazoa</taxon>
        <taxon>Ecdysozoa</taxon>
        <taxon>Arthropoda</taxon>
        <taxon>Hexapoda</taxon>
        <taxon>Insecta</taxon>
        <taxon>Pterygota</taxon>
        <taxon>Neoptera</taxon>
        <taxon>Paraneoptera</taxon>
        <taxon>Hemiptera</taxon>
        <taxon>Heteroptera</taxon>
        <taxon>Panheteroptera</taxon>
        <taxon>Nepomorpha</taxon>
        <taxon>Nepidae</taxon>
        <taxon>Ranatrinae</taxon>
        <taxon>Ranatra</taxon>
    </lineage>
</organism>
<dbReference type="PANTHER" id="PTHR31247:SF5">
    <property type="entry name" value="DUF4203 DOMAIN-CONTAINING PROTEIN"/>
    <property type="match status" value="1"/>
</dbReference>
<evidence type="ECO:0000256" key="2">
    <source>
        <dbReference type="ARBA" id="ARBA00006244"/>
    </source>
</evidence>
<feature type="transmembrane region" description="Helical" evidence="8">
    <location>
        <begin position="131"/>
        <end position="151"/>
    </location>
</feature>
<name>A0ABD0YKM9_9HEMI</name>
<dbReference type="Proteomes" id="UP001558652">
    <property type="component" value="Unassembled WGS sequence"/>
</dbReference>
<keyword evidence="3 8" id="KW-0812">Transmembrane</keyword>
<keyword evidence="5 8" id="KW-0472">Membrane</keyword>
<feature type="domain" description="TM7S3/TM198-like" evidence="9">
    <location>
        <begin position="1"/>
        <end position="149"/>
    </location>
</feature>
<feature type="transmembrane region" description="Helical" evidence="8">
    <location>
        <begin position="51"/>
        <end position="70"/>
    </location>
</feature>
<feature type="region of interest" description="Disordered" evidence="7">
    <location>
        <begin position="223"/>
        <end position="242"/>
    </location>
</feature>
<gene>
    <name evidence="10" type="ORF">AAG570_004903</name>
</gene>
<evidence type="ECO:0000313" key="11">
    <source>
        <dbReference type="Proteomes" id="UP001558652"/>
    </source>
</evidence>
<feature type="transmembrane region" description="Helical" evidence="8">
    <location>
        <begin position="27"/>
        <end position="46"/>
    </location>
</feature>
<dbReference type="GO" id="GO:0016020">
    <property type="term" value="C:membrane"/>
    <property type="evidence" value="ECO:0007669"/>
    <property type="project" value="UniProtKB-SubCell"/>
</dbReference>
<reference evidence="10 11" key="1">
    <citation type="submission" date="2024-07" db="EMBL/GenBank/DDBJ databases">
        <title>Chromosome-level genome assembly of the water stick insect Ranatra chinensis (Heteroptera: Nepidae).</title>
        <authorList>
            <person name="Liu X."/>
        </authorList>
    </citation>
    <scope>NUCLEOTIDE SEQUENCE [LARGE SCALE GENOMIC DNA]</scope>
    <source>
        <strain evidence="10">Cailab_2021Rc</strain>
        <tissue evidence="10">Muscle</tissue>
    </source>
</reference>
<dbReference type="AlphaFoldDB" id="A0ABD0YKM9"/>
<comment type="subcellular location">
    <subcellularLocation>
        <location evidence="1">Membrane</location>
        <topology evidence="1">Multi-pass membrane protein</topology>
    </subcellularLocation>
</comment>
<dbReference type="PANTHER" id="PTHR31247">
    <property type="entry name" value="TRANSMEMBRANE PROTEIN 198 FAMILY MEMBER"/>
    <property type="match status" value="1"/>
</dbReference>
<comment type="caution">
    <text evidence="10">The sequence shown here is derived from an EMBL/GenBank/DDBJ whole genome shotgun (WGS) entry which is preliminary data.</text>
</comment>
<evidence type="ECO:0000256" key="3">
    <source>
        <dbReference type="ARBA" id="ARBA00022692"/>
    </source>
</evidence>
<evidence type="ECO:0000256" key="4">
    <source>
        <dbReference type="ARBA" id="ARBA00022989"/>
    </source>
</evidence>
<sequence length="242" mass="26723">MFLTGFIFASVIVYLICIQEKLLPSYANAGIGFCAGVLFGLITMLVQYVGLFVTGFHTGLFVALATLALIDQFVQPQTLLVTMGSLLGCLTIFGTSLYGGALISGSVDYLLEGLRSAKWLWRHWGRSLPCYPVLALWPAMLIVGLAVQIFFTAPPTHNTCKHGVRARTREQRAELRQNKYRYLYQVRTAHGDVISQNYVQALQNKVVGPGETSTLESDATHLTMLPDGQPDLNRPSAVSFYR</sequence>
<comment type="similarity">
    <text evidence="2">Belongs to the TMEM198 family.</text>
</comment>
<dbReference type="Pfam" id="PF13886">
    <property type="entry name" value="TM7S3_TM198"/>
    <property type="match status" value="1"/>
</dbReference>
<dbReference type="InterPro" id="IPR025256">
    <property type="entry name" value="TM7S3/TM198-like_dom"/>
</dbReference>
<dbReference type="EMBL" id="JBFDAA010000017">
    <property type="protein sequence ID" value="KAL1116429.1"/>
    <property type="molecule type" value="Genomic_DNA"/>
</dbReference>
<evidence type="ECO:0000256" key="7">
    <source>
        <dbReference type="SAM" id="MobiDB-lite"/>
    </source>
</evidence>
<evidence type="ECO:0000259" key="9">
    <source>
        <dbReference type="Pfam" id="PF13886"/>
    </source>
</evidence>
<protein>
    <recommendedName>
        <fullName evidence="6">Transmembrane protein 198</fullName>
    </recommendedName>
</protein>
<accession>A0ABD0YKM9</accession>
<evidence type="ECO:0000256" key="6">
    <source>
        <dbReference type="ARBA" id="ARBA00049737"/>
    </source>
</evidence>
<evidence type="ECO:0000256" key="1">
    <source>
        <dbReference type="ARBA" id="ARBA00004141"/>
    </source>
</evidence>
<evidence type="ECO:0000256" key="8">
    <source>
        <dbReference type="SAM" id="Phobius"/>
    </source>
</evidence>
<keyword evidence="4 8" id="KW-1133">Transmembrane helix</keyword>
<keyword evidence="11" id="KW-1185">Reference proteome</keyword>
<dbReference type="InterPro" id="IPR040236">
    <property type="entry name" value="TMEM198"/>
</dbReference>
<evidence type="ECO:0000256" key="5">
    <source>
        <dbReference type="ARBA" id="ARBA00023136"/>
    </source>
</evidence>
<proteinExistence type="inferred from homology"/>
<evidence type="ECO:0000313" key="10">
    <source>
        <dbReference type="EMBL" id="KAL1116429.1"/>
    </source>
</evidence>